<dbReference type="GO" id="GO:0004190">
    <property type="term" value="F:aspartic-type endopeptidase activity"/>
    <property type="evidence" value="ECO:0007669"/>
    <property type="project" value="InterPro"/>
</dbReference>
<evidence type="ECO:0000313" key="2">
    <source>
        <dbReference type="EMBL" id="QQD19422.1"/>
    </source>
</evidence>
<reference evidence="2 3" key="1">
    <citation type="submission" date="2020-12" db="EMBL/GenBank/DDBJ databases">
        <authorList>
            <person name="Shan Y."/>
        </authorList>
    </citation>
    <scope>NUCLEOTIDE SEQUENCE [LARGE SCALE GENOMIC DNA]</scope>
    <source>
        <strain evidence="3">csc3.9</strain>
    </source>
</reference>
<keyword evidence="1" id="KW-1133">Transmembrane helix</keyword>
<accession>A0A7T4R3C6</accession>
<dbReference type="InterPro" id="IPR011969">
    <property type="entry name" value="Clan_AA_Asp_peptidase_C"/>
</dbReference>
<dbReference type="CDD" id="cd05483">
    <property type="entry name" value="retropepsin_like_bacteria"/>
    <property type="match status" value="1"/>
</dbReference>
<dbReference type="InterPro" id="IPR001969">
    <property type="entry name" value="Aspartic_peptidase_AS"/>
</dbReference>
<dbReference type="NCBIfam" id="TIGR02281">
    <property type="entry name" value="clan_AA_DTGA"/>
    <property type="match status" value="1"/>
</dbReference>
<protein>
    <submittedName>
        <fullName evidence="2">Retroviral-like aspartic protease family protein</fullName>
    </submittedName>
</protein>
<gene>
    <name evidence="2" type="ORF">I6N98_06115</name>
</gene>
<dbReference type="InterPro" id="IPR034122">
    <property type="entry name" value="Retropepsin-like_bacterial"/>
</dbReference>
<dbReference type="AlphaFoldDB" id="A0A7T4R3C6"/>
<keyword evidence="2" id="KW-0645">Protease</keyword>
<dbReference type="SUPFAM" id="SSF50630">
    <property type="entry name" value="Acid proteases"/>
    <property type="match status" value="1"/>
</dbReference>
<dbReference type="InterPro" id="IPR021109">
    <property type="entry name" value="Peptidase_aspartic_dom_sf"/>
</dbReference>
<proteinExistence type="predicted"/>
<keyword evidence="1" id="KW-0812">Transmembrane</keyword>
<dbReference type="KEGG" id="snan:I6N98_06115"/>
<dbReference type="Proteomes" id="UP000596063">
    <property type="component" value="Chromosome"/>
</dbReference>
<evidence type="ECO:0000256" key="1">
    <source>
        <dbReference type="SAM" id="Phobius"/>
    </source>
</evidence>
<keyword evidence="1" id="KW-0472">Membrane</keyword>
<organism evidence="2 3">
    <name type="scientific">Spongiibacter nanhainus</name>
    <dbReference type="NCBI Taxonomy" id="2794344"/>
    <lineage>
        <taxon>Bacteria</taxon>
        <taxon>Pseudomonadati</taxon>
        <taxon>Pseudomonadota</taxon>
        <taxon>Gammaproteobacteria</taxon>
        <taxon>Cellvibrionales</taxon>
        <taxon>Spongiibacteraceae</taxon>
        <taxon>Spongiibacter</taxon>
    </lineage>
</organism>
<dbReference type="RefSeq" id="WP_198570906.1">
    <property type="nucleotide sequence ID" value="NZ_CP066167.1"/>
</dbReference>
<dbReference type="EMBL" id="CP066167">
    <property type="protein sequence ID" value="QQD19422.1"/>
    <property type="molecule type" value="Genomic_DNA"/>
</dbReference>
<dbReference type="Pfam" id="PF13975">
    <property type="entry name" value="gag-asp_proteas"/>
    <property type="match status" value="1"/>
</dbReference>
<feature type="transmembrane region" description="Helical" evidence="1">
    <location>
        <begin position="12"/>
        <end position="29"/>
    </location>
</feature>
<dbReference type="GO" id="GO:0006508">
    <property type="term" value="P:proteolysis"/>
    <property type="evidence" value="ECO:0007669"/>
    <property type="project" value="UniProtKB-KW"/>
</dbReference>
<keyword evidence="2" id="KW-0378">Hydrolase</keyword>
<evidence type="ECO:0000313" key="3">
    <source>
        <dbReference type="Proteomes" id="UP000596063"/>
    </source>
</evidence>
<dbReference type="Gene3D" id="2.40.70.10">
    <property type="entry name" value="Acid Proteases"/>
    <property type="match status" value="1"/>
</dbReference>
<name>A0A7T4R3C6_9GAMM</name>
<sequence length="168" mass="18654">MTDADTSQYGRTMLILFWVGLVAVLLWAFSDYLDQRRRVESSETGTYKEVLLNSSRGGHYIANGEINGQPVRFMVDTGATLVSIPATVARDLGLRGEGKGVAQTAGGPIEVRYTLLDRVRLGNIELENVPASINPDMPGIDEVLLGMSFLRELEVTHRNNELRVRQYN</sequence>
<keyword evidence="3" id="KW-1185">Reference proteome</keyword>
<dbReference type="PROSITE" id="PS00141">
    <property type="entry name" value="ASP_PROTEASE"/>
    <property type="match status" value="1"/>
</dbReference>